<evidence type="ECO:0000259" key="4">
    <source>
        <dbReference type="PROSITE" id="PS50801"/>
    </source>
</evidence>
<evidence type="ECO:0000259" key="3">
    <source>
        <dbReference type="PROSITE" id="PS50113"/>
    </source>
</evidence>
<dbReference type="InterPro" id="IPR002645">
    <property type="entry name" value="STAS_dom"/>
</dbReference>
<dbReference type="SUPFAM" id="SSF55785">
    <property type="entry name" value="PYP-like sensor domain (PAS domain)"/>
    <property type="match status" value="1"/>
</dbReference>
<dbReference type="SMART" id="SM00086">
    <property type="entry name" value="PAC"/>
    <property type="match status" value="2"/>
</dbReference>
<dbReference type="InterPro" id="IPR035965">
    <property type="entry name" value="PAS-like_dom_sf"/>
</dbReference>
<feature type="domain" description="PAC" evidence="3">
    <location>
        <begin position="212"/>
        <end position="265"/>
    </location>
</feature>
<evidence type="ECO:0000256" key="1">
    <source>
        <dbReference type="ARBA" id="ARBA00022553"/>
    </source>
</evidence>
<dbReference type="Gene3D" id="3.30.750.24">
    <property type="entry name" value="STAS domain"/>
    <property type="match status" value="1"/>
</dbReference>
<comment type="caution">
    <text evidence="5">The sequence shown here is derived from an EMBL/GenBank/DDBJ whole genome shotgun (WGS) entry which is preliminary data.</text>
</comment>
<reference evidence="5 6" key="1">
    <citation type="submission" date="2013-05" db="EMBL/GenBank/DDBJ databases">
        <title>Genome assembly of Chondromyces apiculatus DSM 436.</title>
        <authorList>
            <person name="Sharma G."/>
            <person name="Khatri I."/>
            <person name="Kaur C."/>
            <person name="Mayilraj S."/>
            <person name="Subramanian S."/>
        </authorList>
    </citation>
    <scope>NUCLEOTIDE SEQUENCE [LARGE SCALE GENOMIC DNA]</scope>
    <source>
        <strain evidence="5 6">DSM 436</strain>
    </source>
</reference>
<evidence type="ECO:0000259" key="2">
    <source>
        <dbReference type="PROSITE" id="PS50112"/>
    </source>
</evidence>
<dbReference type="InterPro" id="IPR000014">
    <property type="entry name" value="PAS"/>
</dbReference>
<dbReference type="InterPro" id="IPR051932">
    <property type="entry name" value="Bact_StressResp_Reg"/>
</dbReference>
<dbReference type="Pfam" id="PF01740">
    <property type="entry name" value="STAS"/>
    <property type="match status" value="1"/>
</dbReference>
<evidence type="ECO:0000313" key="6">
    <source>
        <dbReference type="Proteomes" id="UP000019678"/>
    </source>
</evidence>
<gene>
    <name evidence="5" type="ORF">CAP_6048</name>
</gene>
<proteinExistence type="predicted"/>
<dbReference type="eggNOG" id="COG1366">
    <property type="taxonomic scope" value="Bacteria"/>
</dbReference>
<dbReference type="PROSITE" id="PS50112">
    <property type="entry name" value="PAS"/>
    <property type="match status" value="1"/>
</dbReference>
<dbReference type="CDD" id="cd00130">
    <property type="entry name" value="PAS"/>
    <property type="match status" value="1"/>
</dbReference>
<feature type="domain" description="STAS" evidence="4">
    <location>
        <begin position="274"/>
        <end position="385"/>
    </location>
</feature>
<dbReference type="InterPro" id="IPR001610">
    <property type="entry name" value="PAC"/>
</dbReference>
<dbReference type="Gene3D" id="3.30.450.20">
    <property type="entry name" value="PAS domain"/>
    <property type="match status" value="2"/>
</dbReference>
<dbReference type="InterPro" id="IPR000700">
    <property type="entry name" value="PAS-assoc_C"/>
</dbReference>
<dbReference type="PROSITE" id="PS50113">
    <property type="entry name" value="PAC"/>
    <property type="match status" value="1"/>
</dbReference>
<sequence>MHLASHDVFLRALRAPAAIVDPAGRIHAVNAPWAEIAAAQALAGGGFGVGVDYPGRCAEAREDGPGEALARGLREVLAGKAPDFTLTYACGSAPARRHAEIVVSPLPTGEGEGTGALVVHRDFTPQQETEVALQETRQRLAQVLELLPEGYWDWNVDTDEAYYSDQWISSLGYTRDEIEPHARAWMQLLHPEDISLVMDTVSAYMEGRSATCVCENRLRRKDGTYRWDLERAQILSRDANGRVTRLMGFQLDISARKEAERVIQEQARRLMDLSTPLIPISDEVVVMPLIGVVDEERAEQVLSTLLRGITQSRARVAILDITGMDRLDAQVASTLVNAAKAVQLLGAQVVLTGVRPDVAKTLVDLDVDLGHVLLRGTLQSGILCAVDLVRNDRSHRVR</sequence>
<dbReference type="AlphaFoldDB" id="A0A017TH82"/>
<dbReference type="STRING" id="1192034.CAP_6048"/>
<dbReference type="Proteomes" id="UP000019678">
    <property type="component" value="Unassembled WGS sequence"/>
</dbReference>
<keyword evidence="1" id="KW-0597">Phosphoprotein</keyword>
<name>A0A017TH82_9BACT</name>
<dbReference type="OrthoDB" id="9787818at2"/>
<dbReference type="CDD" id="cd07041">
    <property type="entry name" value="STAS_RsbR_RsbS_like"/>
    <property type="match status" value="1"/>
</dbReference>
<feature type="domain" description="PAS" evidence="2">
    <location>
        <begin position="136"/>
        <end position="208"/>
    </location>
</feature>
<dbReference type="InterPro" id="IPR036513">
    <property type="entry name" value="STAS_dom_sf"/>
</dbReference>
<keyword evidence="6" id="KW-1185">Reference proteome</keyword>
<protein>
    <submittedName>
        <fullName evidence="5">RsbR, positive regulator of sigma-B</fullName>
    </submittedName>
</protein>
<dbReference type="InterPro" id="IPR013655">
    <property type="entry name" value="PAS_fold_3"/>
</dbReference>
<dbReference type="PANTHER" id="PTHR33745:SF3">
    <property type="entry name" value="RSBT CO-ANTAGONIST PROTEIN RSBRC"/>
    <property type="match status" value="1"/>
</dbReference>
<dbReference type="SUPFAM" id="SSF52091">
    <property type="entry name" value="SpoIIaa-like"/>
    <property type="match status" value="1"/>
</dbReference>
<dbReference type="PROSITE" id="PS50801">
    <property type="entry name" value="STAS"/>
    <property type="match status" value="1"/>
</dbReference>
<dbReference type="PANTHER" id="PTHR33745">
    <property type="entry name" value="RSBT ANTAGONIST PROTEIN RSBS-RELATED"/>
    <property type="match status" value="1"/>
</dbReference>
<dbReference type="eggNOG" id="COG5000">
    <property type="taxonomic scope" value="Bacteria"/>
</dbReference>
<evidence type="ECO:0000313" key="5">
    <source>
        <dbReference type="EMBL" id="EYF08287.1"/>
    </source>
</evidence>
<dbReference type="RefSeq" id="WP_052374121.1">
    <property type="nucleotide sequence ID" value="NZ_ASRX01000005.1"/>
</dbReference>
<dbReference type="Pfam" id="PF08447">
    <property type="entry name" value="PAS_3"/>
    <property type="match status" value="1"/>
</dbReference>
<dbReference type="Pfam" id="PF08448">
    <property type="entry name" value="PAS_4"/>
    <property type="match status" value="1"/>
</dbReference>
<dbReference type="EMBL" id="ASRX01000005">
    <property type="protein sequence ID" value="EYF08287.1"/>
    <property type="molecule type" value="Genomic_DNA"/>
</dbReference>
<accession>A0A017TH82</accession>
<dbReference type="InterPro" id="IPR013656">
    <property type="entry name" value="PAS_4"/>
</dbReference>
<organism evidence="5 6">
    <name type="scientific">Chondromyces apiculatus DSM 436</name>
    <dbReference type="NCBI Taxonomy" id="1192034"/>
    <lineage>
        <taxon>Bacteria</taxon>
        <taxon>Pseudomonadati</taxon>
        <taxon>Myxococcota</taxon>
        <taxon>Polyangia</taxon>
        <taxon>Polyangiales</taxon>
        <taxon>Polyangiaceae</taxon>
        <taxon>Chondromyces</taxon>
    </lineage>
</organism>
<dbReference type="NCBIfam" id="TIGR00229">
    <property type="entry name" value="sensory_box"/>
    <property type="match status" value="1"/>
</dbReference>
<dbReference type="SMART" id="SM00091">
    <property type="entry name" value="PAS"/>
    <property type="match status" value="1"/>
</dbReference>